<accession>A0A9W8UAZ3</accession>
<comment type="caution">
    <text evidence="6">The sequence shown here is derived from an EMBL/GenBank/DDBJ whole genome shotgun (WGS) entry which is preliminary data.</text>
</comment>
<dbReference type="PANTHER" id="PTHR42699:SF1">
    <property type="entry name" value="CYSTATHIONINE GAMMA-SYNTHASE-RELATED"/>
    <property type="match status" value="1"/>
</dbReference>
<comment type="pathway">
    <text evidence="3">Amino-acid biosynthesis; L-methionine biosynthesis via de novo pathway.</text>
</comment>
<gene>
    <name evidence="6" type="ORF">NW766_004093</name>
</gene>
<dbReference type="InterPro" id="IPR015424">
    <property type="entry name" value="PyrdxlP-dep_Trfase"/>
</dbReference>
<protein>
    <recommendedName>
        <fullName evidence="8">Cystathionine gamma-synthase</fullName>
    </recommendedName>
</protein>
<dbReference type="FunFam" id="3.90.1150.10:FF:000063">
    <property type="entry name" value="Probable cystathionine gamma-synthase"/>
    <property type="match status" value="1"/>
</dbReference>
<dbReference type="OrthoDB" id="310895at2759"/>
<dbReference type="PANTHER" id="PTHR42699">
    <property type="match status" value="1"/>
</dbReference>
<evidence type="ECO:0000256" key="3">
    <source>
        <dbReference type="ARBA" id="ARBA00034478"/>
    </source>
</evidence>
<evidence type="ECO:0000256" key="5">
    <source>
        <dbReference type="RuleBase" id="RU362118"/>
    </source>
</evidence>
<evidence type="ECO:0000313" key="7">
    <source>
        <dbReference type="Proteomes" id="UP001152130"/>
    </source>
</evidence>
<name>A0A9W8UAZ3_9HYPO</name>
<evidence type="ECO:0008006" key="8">
    <source>
        <dbReference type="Google" id="ProtNLM"/>
    </source>
</evidence>
<comment type="similarity">
    <text evidence="4">Belongs to the trans-sulfuration enzymes family. MET7 subfamily.</text>
</comment>
<dbReference type="GO" id="GO:0019346">
    <property type="term" value="P:transsulfuration"/>
    <property type="evidence" value="ECO:0007669"/>
    <property type="project" value="InterPro"/>
</dbReference>
<dbReference type="EMBL" id="JAPDHF010000005">
    <property type="protein sequence ID" value="KAJ4018019.1"/>
    <property type="molecule type" value="Genomic_DNA"/>
</dbReference>
<dbReference type="Proteomes" id="UP001152130">
    <property type="component" value="Unassembled WGS sequence"/>
</dbReference>
<organism evidence="6 7">
    <name type="scientific">Fusarium irregulare</name>
    <dbReference type="NCBI Taxonomy" id="2494466"/>
    <lineage>
        <taxon>Eukaryota</taxon>
        <taxon>Fungi</taxon>
        <taxon>Dikarya</taxon>
        <taxon>Ascomycota</taxon>
        <taxon>Pezizomycotina</taxon>
        <taxon>Sordariomycetes</taxon>
        <taxon>Hypocreomycetidae</taxon>
        <taxon>Hypocreales</taxon>
        <taxon>Nectriaceae</taxon>
        <taxon>Fusarium</taxon>
        <taxon>Fusarium incarnatum-equiseti species complex</taxon>
    </lineage>
</organism>
<evidence type="ECO:0000256" key="4">
    <source>
        <dbReference type="ARBA" id="ARBA00061376"/>
    </source>
</evidence>
<dbReference type="GO" id="GO:0003962">
    <property type="term" value="F:cystathionine gamma-synthase activity"/>
    <property type="evidence" value="ECO:0007669"/>
    <property type="project" value="TreeGrafter"/>
</dbReference>
<sequence>MSSISHTAETIQHLNTNGKATVAIFGFLYVDTFKVLSKIYGLNCKLYGATPSDLDTLEADLADGLQLSSLFTEFPGNPLLGSVDLERLQKLSIDHHFLFVVDDTVATSVNVGIVSYCDVVCTSLTKMFSGSCNVMGGSVALNPQSRLSSTMKQLLKDGFCDTYFPLDAIVMEKNSADFEQRVITASENAERTVKILRNHPSIEQVYYPEGNPTQNIYEKYKRPGKGYGYLLSIRFKTPEAAIAFHDALDVAKGPSLGTNFTLCCAYTLFAHFSELDWAAKYGVVEHLVRISVGIESQEALDKLVKTALDAALHALGTREEFSYMAGKL</sequence>
<dbReference type="Gene3D" id="3.90.1150.10">
    <property type="entry name" value="Aspartate Aminotransferase, domain 1"/>
    <property type="match status" value="1"/>
</dbReference>
<evidence type="ECO:0000256" key="1">
    <source>
        <dbReference type="ARBA" id="ARBA00001933"/>
    </source>
</evidence>
<dbReference type="InterPro" id="IPR051750">
    <property type="entry name" value="Trans-sulfuration_enzymes"/>
</dbReference>
<dbReference type="Gene3D" id="3.40.640.10">
    <property type="entry name" value="Type I PLP-dependent aspartate aminotransferase-like (Major domain)"/>
    <property type="match status" value="1"/>
</dbReference>
<keyword evidence="7" id="KW-1185">Reference proteome</keyword>
<dbReference type="InterPro" id="IPR000277">
    <property type="entry name" value="Cys/Met-Metab_PyrdxlP-dep_enz"/>
</dbReference>
<dbReference type="GO" id="GO:0030170">
    <property type="term" value="F:pyridoxal phosphate binding"/>
    <property type="evidence" value="ECO:0007669"/>
    <property type="project" value="InterPro"/>
</dbReference>
<dbReference type="InterPro" id="IPR015421">
    <property type="entry name" value="PyrdxlP-dep_Trfase_major"/>
</dbReference>
<proteinExistence type="inferred from homology"/>
<comment type="cofactor">
    <cofactor evidence="1 5">
        <name>pyridoxal 5'-phosphate</name>
        <dbReference type="ChEBI" id="CHEBI:597326"/>
    </cofactor>
</comment>
<dbReference type="InterPro" id="IPR015422">
    <property type="entry name" value="PyrdxlP-dep_Trfase_small"/>
</dbReference>
<dbReference type="Pfam" id="PF01053">
    <property type="entry name" value="Cys_Met_Meta_PP"/>
    <property type="match status" value="1"/>
</dbReference>
<reference evidence="6" key="1">
    <citation type="submission" date="2022-10" db="EMBL/GenBank/DDBJ databases">
        <title>Fusarium specimens isolated from Avocado Roots.</title>
        <authorList>
            <person name="Stajich J."/>
            <person name="Roper C."/>
            <person name="Heimlech-Rivalta G."/>
        </authorList>
    </citation>
    <scope>NUCLEOTIDE SEQUENCE</scope>
    <source>
        <strain evidence="6">CF00143</strain>
    </source>
</reference>
<evidence type="ECO:0000256" key="2">
    <source>
        <dbReference type="ARBA" id="ARBA00022898"/>
    </source>
</evidence>
<keyword evidence="2 5" id="KW-0663">Pyridoxal phosphate</keyword>
<evidence type="ECO:0000313" key="6">
    <source>
        <dbReference type="EMBL" id="KAJ4018019.1"/>
    </source>
</evidence>
<dbReference type="AlphaFoldDB" id="A0A9W8UAZ3"/>
<dbReference type="SUPFAM" id="SSF53383">
    <property type="entry name" value="PLP-dependent transferases"/>
    <property type="match status" value="1"/>
</dbReference>